<comment type="caution">
    <text evidence="2">The sequence shown here is derived from an EMBL/GenBank/DDBJ whole genome shotgun (WGS) entry which is preliminary data.</text>
</comment>
<feature type="compositionally biased region" description="Acidic residues" evidence="1">
    <location>
        <begin position="227"/>
        <end position="236"/>
    </location>
</feature>
<feature type="compositionally biased region" description="Basic and acidic residues" evidence="1">
    <location>
        <begin position="115"/>
        <end position="132"/>
    </location>
</feature>
<feature type="compositionally biased region" description="Basic and acidic residues" evidence="1">
    <location>
        <begin position="38"/>
        <end position="48"/>
    </location>
</feature>
<organism evidence="2 3">
    <name type="scientific">Bonamia ostreae</name>
    <dbReference type="NCBI Taxonomy" id="126728"/>
    <lineage>
        <taxon>Eukaryota</taxon>
        <taxon>Sar</taxon>
        <taxon>Rhizaria</taxon>
        <taxon>Endomyxa</taxon>
        <taxon>Ascetosporea</taxon>
        <taxon>Haplosporida</taxon>
        <taxon>Bonamia</taxon>
    </lineage>
</organism>
<feature type="compositionally biased region" description="Basic and acidic residues" evidence="1">
    <location>
        <begin position="58"/>
        <end position="68"/>
    </location>
</feature>
<evidence type="ECO:0000313" key="3">
    <source>
        <dbReference type="Proteomes" id="UP001439008"/>
    </source>
</evidence>
<feature type="compositionally biased region" description="Acidic residues" evidence="1">
    <location>
        <begin position="21"/>
        <end position="37"/>
    </location>
</feature>
<keyword evidence="3" id="KW-1185">Reference proteome</keyword>
<dbReference type="EMBL" id="JBDODL010002537">
    <property type="protein sequence ID" value="MES1922295.1"/>
    <property type="molecule type" value="Genomic_DNA"/>
</dbReference>
<feature type="compositionally biased region" description="Low complexity" evidence="1">
    <location>
        <begin position="165"/>
        <end position="183"/>
    </location>
</feature>
<proteinExistence type="predicted"/>
<dbReference type="Proteomes" id="UP001439008">
    <property type="component" value="Unassembled WGS sequence"/>
</dbReference>
<evidence type="ECO:0000313" key="2">
    <source>
        <dbReference type="EMBL" id="MES1922295.1"/>
    </source>
</evidence>
<feature type="non-terminal residue" evidence="2">
    <location>
        <position position="329"/>
    </location>
</feature>
<evidence type="ECO:0000256" key="1">
    <source>
        <dbReference type="SAM" id="MobiDB-lite"/>
    </source>
</evidence>
<sequence length="329" mass="37619">MSPYLGIDDTPTVLDPGPREDDGEELPDYEDESTDSESTEREGAEHRCASSADDESNDYTKQDRRFPDLEIYLKGLGSNYDRELDRNDWGYYEGGHYYSYPSDDESNNTMDEAFEFPRHDPRSKIQDSRPDRTSPSARLVEAYESPIRTPPRSQIGETPESPNRDQSSPRTQLSSSSSDDSLSNGGGGTDIDDGDQHLRESPEPSPNRCCDDEDVDHMEFSYHEDEQSMDFSDEDGPMGNMTNMLSEFIKRVNHCSDEDKRFYNNSDAESIIIDDSDNNEFEFTEKRVEDAVLDGVEDDRIKRVSRRVDRRKITNVPIDEFLRCDTSDP</sequence>
<name>A0ABV2ARK0_9EUKA</name>
<feature type="compositionally biased region" description="Basic and acidic residues" evidence="1">
    <location>
        <begin position="217"/>
        <end position="226"/>
    </location>
</feature>
<reference evidence="2 3" key="1">
    <citation type="journal article" date="2024" name="BMC Biol.">
        <title>Comparative genomics of Ascetosporea gives new insight into the evolutionary basis for animal parasitism in Rhizaria.</title>
        <authorList>
            <person name="Hiltunen Thoren M."/>
            <person name="Onut-Brannstrom I."/>
            <person name="Alfjorden A."/>
            <person name="Peckova H."/>
            <person name="Swords F."/>
            <person name="Hooper C."/>
            <person name="Holzer A.S."/>
            <person name="Bass D."/>
            <person name="Burki F."/>
        </authorList>
    </citation>
    <scope>NUCLEOTIDE SEQUENCE [LARGE SCALE GENOMIC DNA]</scope>
    <source>
        <strain evidence="2">20-A016</strain>
    </source>
</reference>
<protein>
    <submittedName>
        <fullName evidence="2">Uncharacterized protein</fullName>
    </submittedName>
</protein>
<gene>
    <name evidence="2" type="ORF">MHBO_003804</name>
</gene>
<feature type="region of interest" description="Disordered" evidence="1">
    <location>
        <begin position="1"/>
        <end position="240"/>
    </location>
</feature>
<accession>A0ABV2ARK0</accession>